<reference evidence="1 2" key="1">
    <citation type="submission" date="2021-06" db="EMBL/GenBank/DDBJ databases">
        <authorList>
            <person name="Palmer J.M."/>
        </authorList>
    </citation>
    <scope>NUCLEOTIDE SEQUENCE [LARGE SCALE GENOMIC DNA]</scope>
    <source>
        <strain evidence="1 2">MEX-2019</strain>
        <tissue evidence="1">Muscle</tissue>
    </source>
</reference>
<dbReference type="EMBL" id="JAHHUM010002523">
    <property type="protein sequence ID" value="KAK5603265.1"/>
    <property type="molecule type" value="Genomic_DNA"/>
</dbReference>
<protein>
    <submittedName>
        <fullName evidence="1">Uncharacterized protein</fullName>
    </submittedName>
</protein>
<dbReference type="AlphaFoldDB" id="A0AAV9R5H6"/>
<comment type="caution">
    <text evidence="1">The sequence shown here is derived from an EMBL/GenBank/DDBJ whole genome shotgun (WGS) entry which is preliminary data.</text>
</comment>
<organism evidence="1 2">
    <name type="scientific">Crenichthys baileyi</name>
    <name type="common">White River springfish</name>
    <dbReference type="NCBI Taxonomy" id="28760"/>
    <lineage>
        <taxon>Eukaryota</taxon>
        <taxon>Metazoa</taxon>
        <taxon>Chordata</taxon>
        <taxon>Craniata</taxon>
        <taxon>Vertebrata</taxon>
        <taxon>Euteleostomi</taxon>
        <taxon>Actinopterygii</taxon>
        <taxon>Neopterygii</taxon>
        <taxon>Teleostei</taxon>
        <taxon>Neoteleostei</taxon>
        <taxon>Acanthomorphata</taxon>
        <taxon>Ovalentaria</taxon>
        <taxon>Atherinomorphae</taxon>
        <taxon>Cyprinodontiformes</taxon>
        <taxon>Goodeidae</taxon>
        <taxon>Crenichthys</taxon>
    </lineage>
</organism>
<evidence type="ECO:0000313" key="1">
    <source>
        <dbReference type="EMBL" id="KAK5603265.1"/>
    </source>
</evidence>
<accession>A0AAV9R5H6</accession>
<keyword evidence="2" id="KW-1185">Reference proteome</keyword>
<dbReference type="Proteomes" id="UP001311232">
    <property type="component" value="Unassembled WGS sequence"/>
</dbReference>
<gene>
    <name evidence="1" type="ORF">CRENBAI_011386</name>
</gene>
<proteinExistence type="predicted"/>
<sequence>MTMRSAGRRGRCRPSHMRTCCLAEKPCTLSVNSQSEIREHDEDTGTAMTTETGCLHKRAGLGAPQFELLSSVLVSEPAPRTRRTAQPEFAAAESDWSVPEQLVFQMKPPTAQGQWTPDRDLKPKRDSACSLDPVFFSDPVLLDRADWTVDNALMSCHLSSAPFMT</sequence>
<evidence type="ECO:0000313" key="2">
    <source>
        <dbReference type="Proteomes" id="UP001311232"/>
    </source>
</evidence>
<name>A0AAV9R5H6_9TELE</name>